<proteinExistence type="predicted"/>
<dbReference type="Proteomes" id="UP001312865">
    <property type="component" value="Unassembled WGS sequence"/>
</dbReference>
<organism evidence="1 2">
    <name type="scientific">Bacillus spongiae</name>
    <dbReference type="NCBI Taxonomy" id="2683610"/>
    <lineage>
        <taxon>Bacteria</taxon>
        <taxon>Bacillati</taxon>
        <taxon>Bacillota</taxon>
        <taxon>Bacilli</taxon>
        <taxon>Bacillales</taxon>
        <taxon>Bacillaceae</taxon>
        <taxon>Bacillus</taxon>
    </lineage>
</organism>
<protein>
    <submittedName>
        <fullName evidence="1">Uncharacterized protein</fullName>
    </submittedName>
</protein>
<dbReference type="EMBL" id="JBBAXC010000008">
    <property type="protein sequence ID" value="MEI5907556.1"/>
    <property type="molecule type" value="Genomic_DNA"/>
</dbReference>
<name>A0ABU8HEE9_9BACI</name>
<gene>
    <name evidence="1" type="ORF">WAK64_10855</name>
</gene>
<accession>A0ABU8HEE9</accession>
<keyword evidence="2" id="KW-1185">Reference proteome</keyword>
<evidence type="ECO:0000313" key="1">
    <source>
        <dbReference type="EMBL" id="MEI5907556.1"/>
    </source>
</evidence>
<comment type="caution">
    <text evidence="1">The sequence shown here is derived from an EMBL/GenBank/DDBJ whole genome shotgun (WGS) entry which is preliminary data.</text>
</comment>
<evidence type="ECO:0000313" key="2">
    <source>
        <dbReference type="Proteomes" id="UP001312865"/>
    </source>
</evidence>
<reference evidence="1 2" key="1">
    <citation type="journal article" date="2018" name="J. Microbiol.">
        <title>Bacillus spongiae sp. nov., isolated from sponge of Jeju Island.</title>
        <authorList>
            <person name="Lee G.E."/>
            <person name="Im W.T."/>
            <person name="Park J.S."/>
        </authorList>
    </citation>
    <scope>NUCLEOTIDE SEQUENCE [LARGE SCALE GENOMIC DNA]</scope>
    <source>
        <strain evidence="1 2">135PIL107-10</strain>
    </source>
</reference>
<dbReference type="RefSeq" id="WP_336586997.1">
    <property type="nucleotide sequence ID" value="NZ_JBBAXC010000008.1"/>
</dbReference>
<sequence length="134" mass="15784">MNTAIQKAIEKYYMEKEASDYLTKCKRKTLLPEEVNAFVTENNITIEVYNNKGVWPSTEIFFEFEGYTKREFSVTYTSKLLVSKVAPLFYLQHEFIIDNKDINRIVPMLDGDSAQAYTKKQLDLELFIEDHTQY</sequence>